<keyword evidence="1" id="KW-0175">Coiled coil</keyword>
<evidence type="ECO:0000256" key="1">
    <source>
        <dbReference type="SAM" id="Coils"/>
    </source>
</evidence>
<keyword evidence="4" id="KW-1185">Reference proteome</keyword>
<feature type="coiled-coil region" evidence="1">
    <location>
        <begin position="140"/>
        <end position="315"/>
    </location>
</feature>
<organism evidence="3 4">
    <name type="scientific">Tetrahymena thermophila (strain SB210)</name>
    <dbReference type="NCBI Taxonomy" id="312017"/>
    <lineage>
        <taxon>Eukaryota</taxon>
        <taxon>Sar</taxon>
        <taxon>Alveolata</taxon>
        <taxon>Ciliophora</taxon>
        <taxon>Intramacronucleata</taxon>
        <taxon>Oligohymenophorea</taxon>
        <taxon>Hymenostomatida</taxon>
        <taxon>Tetrahymenina</taxon>
        <taxon>Tetrahymenidae</taxon>
        <taxon>Tetrahymena</taxon>
    </lineage>
</organism>
<dbReference type="KEGG" id="tet:TTHERM_00079810"/>
<feature type="compositionally biased region" description="Low complexity" evidence="2">
    <location>
        <begin position="320"/>
        <end position="334"/>
    </location>
</feature>
<accession>Q23FN4</accession>
<dbReference type="AlphaFoldDB" id="Q23FN4"/>
<gene>
    <name evidence="3" type="ORF">TTHERM_00079810</name>
</gene>
<feature type="coiled-coil region" evidence="1">
    <location>
        <begin position="4"/>
        <end position="31"/>
    </location>
</feature>
<evidence type="ECO:0000313" key="3">
    <source>
        <dbReference type="EMBL" id="EAR95576.2"/>
    </source>
</evidence>
<name>Q23FN4_TETTS</name>
<protein>
    <submittedName>
        <fullName evidence="3">Uncharacterized protein</fullName>
    </submittedName>
</protein>
<dbReference type="RefSeq" id="XP_001015821.2">
    <property type="nucleotide sequence ID" value="XM_001015821.2"/>
</dbReference>
<feature type="coiled-coil region" evidence="1">
    <location>
        <begin position="60"/>
        <end position="112"/>
    </location>
</feature>
<dbReference type="InParanoid" id="Q23FN4"/>
<dbReference type="GeneID" id="7824597"/>
<dbReference type="Proteomes" id="UP000009168">
    <property type="component" value="Unassembled WGS sequence"/>
</dbReference>
<reference evidence="4" key="1">
    <citation type="journal article" date="2006" name="PLoS Biol.">
        <title>Macronuclear genome sequence of the ciliate Tetrahymena thermophila, a model eukaryote.</title>
        <authorList>
            <person name="Eisen J.A."/>
            <person name="Coyne R.S."/>
            <person name="Wu M."/>
            <person name="Wu D."/>
            <person name="Thiagarajan M."/>
            <person name="Wortman J.R."/>
            <person name="Badger J.H."/>
            <person name="Ren Q."/>
            <person name="Amedeo P."/>
            <person name="Jones K.M."/>
            <person name="Tallon L.J."/>
            <person name="Delcher A.L."/>
            <person name="Salzberg S.L."/>
            <person name="Silva J.C."/>
            <person name="Haas B.J."/>
            <person name="Majoros W.H."/>
            <person name="Farzad M."/>
            <person name="Carlton J.M."/>
            <person name="Smith R.K. Jr."/>
            <person name="Garg J."/>
            <person name="Pearlman R.E."/>
            <person name="Karrer K.M."/>
            <person name="Sun L."/>
            <person name="Manning G."/>
            <person name="Elde N.C."/>
            <person name="Turkewitz A.P."/>
            <person name="Asai D.J."/>
            <person name="Wilkes D.E."/>
            <person name="Wang Y."/>
            <person name="Cai H."/>
            <person name="Collins K."/>
            <person name="Stewart B.A."/>
            <person name="Lee S.R."/>
            <person name="Wilamowska K."/>
            <person name="Weinberg Z."/>
            <person name="Ruzzo W.L."/>
            <person name="Wloga D."/>
            <person name="Gaertig J."/>
            <person name="Frankel J."/>
            <person name="Tsao C.-C."/>
            <person name="Gorovsky M.A."/>
            <person name="Keeling P.J."/>
            <person name="Waller R.F."/>
            <person name="Patron N.J."/>
            <person name="Cherry J.M."/>
            <person name="Stover N.A."/>
            <person name="Krieger C.J."/>
            <person name="del Toro C."/>
            <person name="Ryder H.F."/>
            <person name="Williamson S.C."/>
            <person name="Barbeau R.A."/>
            <person name="Hamilton E.P."/>
            <person name="Orias E."/>
        </authorList>
    </citation>
    <scope>NUCLEOTIDE SEQUENCE [LARGE SCALE GENOMIC DNA]</scope>
    <source>
        <strain evidence="4">SB210</strain>
    </source>
</reference>
<dbReference type="STRING" id="312017.Q23FN4"/>
<dbReference type="EMBL" id="GG662704">
    <property type="protein sequence ID" value="EAR95576.2"/>
    <property type="molecule type" value="Genomic_DNA"/>
</dbReference>
<evidence type="ECO:0000256" key="2">
    <source>
        <dbReference type="SAM" id="MobiDB-lite"/>
    </source>
</evidence>
<sequence length="471" mass="56155">MKRKNSQESQIAELQKQIQFLQDELEGKTLELSSKVELIKVFSERERQALEKKELYNKESLQYKQENQELLQVMEGMKREKKELIQIYEAKKKQYEDQMSELTKQLQGQSKKMSKISGKLDLEEDIFQLHNTIRSKEEVVQILNEDINLQKSNILRLEKQLQELKDDNIELHQQNLLFKQECDQRIQKLREDHLYECSNFQEEIEKLVDKIRDLSNANKQQEQKLEQYQKIQFDLEQSKINDLSDSEIVQELRQKLEDVQIEKEIQTNKYNNELKCLKEIQKDLIQEKEILVKKCEEQENQIKQLQDKCDQQSALIKLRQVQQQQQQQPQQTPPASNSHSNNIDPANLKREKKILEALSARVQDLSEENQNLKQSIQDQSAINNQYEQKLKQKSQIILNIIQEIRNTYPQISEQKIQEISEINKEVIQSFKSYSMDDLFSLVEDLFIENQKTKQQIRDVLLKQQQKQQSPQ</sequence>
<dbReference type="HOGENOM" id="CLU_579409_0_0_1"/>
<feature type="compositionally biased region" description="Polar residues" evidence="2">
    <location>
        <begin position="335"/>
        <end position="344"/>
    </location>
</feature>
<proteinExistence type="predicted"/>
<feature type="region of interest" description="Disordered" evidence="2">
    <location>
        <begin position="320"/>
        <end position="344"/>
    </location>
</feature>
<evidence type="ECO:0000313" key="4">
    <source>
        <dbReference type="Proteomes" id="UP000009168"/>
    </source>
</evidence>
<feature type="coiled-coil region" evidence="1">
    <location>
        <begin position="348"/>
        <end position="403"/>
    </location>
</feature>